<dbReference type="PROSITE" id="PS50297">
    <property type="entry name" value="ANK_REP_REGION"/>
    <property type="match status" value="1"/>
</dbReference>
<dbReference type="EMBL" id="JQFZ01000283">
    <property type="protein sequence ID" value="KGO51574.1"/>
    <property type="molecule type" value="Genomic_DNA"/>
</dbReference>
<dbReference type="PANTHER" id="PTHR24198:SF165">
    <property type="entry name" value="ANKYRIN REPEAT-CONTAINING PROTEIN-RELATED"/>
    <property type="match status" value="1"/>
</dbReference>
<dbReference type="PhylomeDB" id="A0A0A2INV5"/>
<dbReference type="HOGENOM" id="CLU_739878_0_0_1"/>
<organism evidence="4 5">
    <name type="scientific">Penicillium expansum</name>
    <name type="common">Blue mold rot fungus</name>
    <dbReference type="NCBI Taxonomy" id="27334"/>
    <lineage>
        <taxon>Eukaryota</taxon>
        <taxon>Fungi</taxon>
        <taxon>Dikarya</taxon>
        <taxon>Ascomycota</taxon>
        <taxon>Pezizomycotina</taxon>
        <taxon>Eurotiomycetes</taxon>
        <taxon>Eurotiomycetidae</taxon>
        <taxon>Eurotiales</taxon>
        <taxon>Aspergillaceae</taxon>
        <taxon>Penicillium</taxon>
    </lineage>
</organism>
<dbReference type="GeneID" id="27673346"/>
<dbReference type="PANTHER" id="PTHR24198">
    <property type="entry name" value="ANKYRIN REPEAT AND PROTEIN KINASE DOMAIN-CONTAINING PROTEIN"/>
    <property type="match status" value="1"/>
</dbReference>
<dbReference type="RefSeq" id="XP_016594499.1">
    <property type="nucleotide sequence ID" value="XM_016737927.1"/>
</dbReference>
<protein>
    <submittedName>
        <fullName evidence="4">Uncharacterized protein</fullName>
    </submittedName>
</protein>
<dbReference type="InterPro" id="IPR002110">
    <property type="entry name" value="Ankyrin_rpt"/>
</dbReference>
<dbReference type="GO" id="GO:0005737">
    <property type="term" value="C:cytoplasm"/>
    <property type="evidence" value="ECO:0007669"/>
    <property type="project" value="TreeGrafter"/>
</dbReference>
<evidence type="ECO:0000313" key="5">
    <source>
        <dbReference type="Proteomes" id="UP000030143"/>
    </source>
</evidence>
<reference evidence="4 5" key="1">
    <citation type="journal article" date="2015" name="Mol. Plant Microbe Interact.">
        <title>Genome, transcriptome, and functional analyses of Penicillium expansum provide new insights into secondary metabolism and pathogenicity.</title>
        <authorList>
            <person name="Ballester A.R."/>
            <person name="Marcet-Houben M."/>
            <person name="Levin E."/>
            <person name="Sela N."/>
            <person name="Selma-Lazaro C."/>
            <person name="Carmona L."/>
            <person name="Wisniewski M."/>
            <person name="Droby S."/>
            <person name="Gonzalez-Candelas L."/>
            <person name="Gabaldon T."/>
        </authorList>
    </citation>
    <scope>NUCLEOTIDE SEQUENCE [LARGE SCALE GENOMIC DNA]</scope>
    <source>
        <strain evidence="4 5">MD-8</strain>
    </source>
</reference>
<dbReference type="SMART" id="SM00248">
    <property type="entry name" value="ANK"/>
    <property type="match status" value="5"/>
</dbReference>
<evidence type="ECO:0000313" key="4">
    <source>
        <dbReference type="EMBL" id="KGO51574.1"/>
    </source>
</evidence>
<dbReference type="VEuPathDB" id="FungiDB:PEXP_019910"/>
<dbReference type="STRING" id="27334.A0A0A2INV5"/>
<keyword evidence="2 3" id="KW-0040">ANK repeat</keyword>
<evidence type="ECO:0000256" key="3">
    <source>
        <dbReference type="PROSITE-ProRule" id="PRU00023"/>
    </source>
</evidence>
<dbReference type="InterPro" id="IPR036770">
    <property type="entry name" value="Ankyrin_rpt-contain_sf"/>
</dbReference>
<dbReference type="Gene3D" id="1.25.40.20">
    <property type="entry name" value="Ankyrin repeat-containing domain"/>
    <property type="match status" value="1"/>
</dbReference>
<accession>A0A0A2INV5</accession>
<gene>
    <name evidence="4" type="ORF">PEX2_006500</name>
</gene>
<feature type="repeat" description="ANK" evidence="3">
    <location>
        <begin position="255"/>
        <end position="287"/>
    </location>
</feature>
<sequence length="374" mass="42283">MANFSQVPNEILLLVAKSLSSQKDINALVRTNWRLCHLLHAFLCDFNIQHHQSSGLLYTAGSGNSTLVKKFLNAGASIASFELLPDEDETDFEEFEKQDSPLLRAAQNGHVGLLNTMLSETNPSRACIPPQLRTVLHWAIETGNQVVVELMIAHQAPLGRPRVPGDDSTALSQALELRCGKSIIECILQTGWKPTALFPDPFVQATYYSGTSILQLLLRYNLRPRSTRILSHISRRGDTASLQILIDSGLDMIVYGHIALLVAIDLGHQPMVQLLIEAGANPHLSSIDTNWWYYSTIWHAVLYRQYDILKALVDNGVRPDYQDFQLAIDMNFLEAVALLEGFSYENIPKKMRREKWVQYWENKRTADPDFQRLE</sequence>
<comment type="caution">
    <text evidence="4">The sequence shown here is derived from an EMBL/GenBank/DDBJ whole genome shotgun (WGS) entry which is preliminary data.</text>
</comment>
<dbReference type="OrthoDB" id="4358183at2759"/>
<keyword evidence="5" id="KW-1185">Reference proteome</keyword>
<dbReference type="Pfam" id="PF00023">
    <property type="entry name" value="Ank"/>
    <property type="match status" value="1"/>
</dbReference>
<name>A0A0A2INV5_PENEN</name>
<evidence type="ECO:0000256" key="1">
    <source>
        <dbReference type="ARBA" id="ARBA00022737"/>
    </source>
</evidence>
<proteinExistence type="predicted"/>
<evidence type="ECO:0000256" key="2">
    <source>
        <dbReference type="ARBA" id="ARBA00023043"/>
    </source>
</evidence>
<keyword evidence="1" id="KW-0677">Repeat</keyword>
<dbReference type="PROSITE" id="PS50088">
    <property type="entry name" value="ANK_REPEAT"/>
    <property type="match status" value="1"/>
</dbReference>
<dbReference type="AlphaFoldDB" id="A0A0A2INV5"/>
<dbReference type="Proteomes" id="UP000030143">
    <property type="component" value="Unassembled WGS sequence"/>
</dbReference>
<dbReference type="SUPFAM" id="SSF48403">
    <property type="entry name" value="Ankyrin repeat"/>
    <property type="match status" value="1"/>
</dbReference>